<feature type="compositionally biased region" description="Polar residues" evidence="1">
    <location>
        <begin position="420"/>
        <end position="429"/>
    </location>
</feature>
<comment type="caution">
    <text evidence="2">The sequence shown here is derived from an EMBL/GenBank/DDBJ whole genome shotgun (WGS) entry which is preliminary data.</text>
</comment>
<feature type="compositionally biased region" description="Polar residues" evidence="1">
    <location>
        <begin position="454"/>
        <end position="501"/>
    </location>
</feature>
<feature type="compositionally biased region" description="Basic and acidic residues" evidence="1">
    <location>
        <begin position="296"/>
        <end position="316"/>
    </location>
</feature>
<feature type="compositionally biased region" description="Polar residues" evidence="1">
    <location>
        <begin position="317"/>
        <end position="345"/>
    </location>
</feature>
<name>A0A8J2PBD9_9HEXA</name>
<feature type="region of interest" description="Disordered" evidence="1">
    <location>
        <begin position="296"/>
        <end position="504"/>
    </location>
</feature>
<gene>
    <name evidence="2" type="ORF">AFUS01_LOCUS27081</name>
</gene>
<feature type="compositionally biased region" description="Basic and acidic residues" evidence="1">
    <location>
        <begin position="437"/>
        <end position="453"/>
    </location>
</feature>
<reference evidence="2" key="1">
    <citation type="submission" date="2021-06" db="EMBL/GenBank/DDBJ databases">
        <authorList>
            <person name="Hodson N. C."/>
            <person name="Mongue J. A."/>
            <person name="Jaron S. K."/>
        </authorList>
    </citation>
    <scope>NUCLEOTIDE SEQUENCE</scope>
</reference>
<dbReference type="EMBL" id="CAJVCH010370890">
    <property type="protein sequence ID" value="CAG7816462.1"/>
    <property type="molecule type" value="Genomic_DNA"/>
</dbReference>
<keyword evidence="3" id="KW-1185">Reference proteome</keyword>
<feature type="compositionally biased region" description="Basic and acidic residues" evidence="1">
    <location>
        <begin position="43"/>
        <end position="59"/>
    </location>
</feature>
<feature type="compositionally biased region" description="Basic and acidic residues" evidence="1">
    <location>
        <begin position="346"/>
        <end position="358"/>
    </location>
</feature>
<feature type="compositionally biased region" description="Basic and acidic residues" evidence="1">
    <location>
        <begin position="101"/>
        <end position="110"/>
    </location>
</feature>
<organism evidence="2 3">
    <name type="scientific">Allacma fusca</name>
    <dbReference type="NCBI Taxonomy" id="39272"/>
    <lineage>
        <taxon>Eukaryota</taxon>
        <taxon>Metazoa</taxon>
        <taxon>Ecdysozoa</taxon>
        <taxon>Arthropoda</taxon>
        <taxon>Hexapoda</taxon>
        <taxon>Collembola</taxon>
        <taxon>Symphypleona</taxon>
        <taxon>Sminthuridae</taxon>
        <taxon>Allacma</taxon>
    </lineage>
</organism>
<feature type="compositionally biased region" description="Polar residues" evidence="1">
    <location>
        <begin position="12"/>
        <end position="33"/>
    </location>
</feature>
<feature type="compositionally biased region" description="Polar residues" evidence="1">
    <location>
        <begin position="393"/>
        <end position="410"/>
    </location>
</feature>
<feature type="compositionally biased region" description="Polar residues" evidence="1">
    <location>
        <begin position="63"/>
        <end position="100"/>
    </location>
</feature>
<dbReference type="Proteomes" id="UP000708208">
    <property type="component" value="Unassembled WGS sequence"/>
</dbReference>
<sequence length="833" mass="94552">MEAEIQKVNAMSKVNQPSQNNNNPTHSDINENATAGVGGDYMGPKEKKGKIYDTDKTAENKGGNVNKNDQGFGQQGEQVKTSKVAATQSLEIGNSSSLDANKTEKKETEDKSLAVQNVDEQMVGKVEAKLKTVIDEAAKHHKKELNDIYKDDSKNDQLGFKDSDIRKHHEAIRDCILIAFDKTFEELWKITAFRKTVDLYKTKLGKTMDMQLLLCIRRQEISLEKLLMQVKLATCQAEDIFDSWEKSSQYSSVDEFNKEFSIWKDKSLKQFQRVLQENKIKPSESWEYELKEKLKEKEEEWKPKEETQNKNNHVTENETYSSSRTTDDPSGTYDTSQPENTNPETKTSRTENKNEKLGEVLAAEPVKNNNEVGQKEIGTKQPEPRDYAVGSELYTNENSPDISTSGMTNRGNDEELTKNKPFQQVNNRNETADPQEDITKMRQKQDQPLDNNREINIQSGVENTVPKSSDQQESNQKIHSPKGQPSNSRSDVQSNQASAKTTAARIVEQEYQNVSTATVRSTRSIDNVKNDFECKEVDVGIYLDSSQLLVGAYYSNTEFKELIPGDNYLLDMANKRLELNPNTASRDKIIGVFQELFKNSQLDDNGEIKGIFTLEEIVPALLAAVDTKLKESEVTKHRAKRFALTALSDIDETQQEIITKAGRGHDWEFRYIPYQSATIIGHYSNLQKNLPSTEETNIVARVKNNYLEACKVTVFTNRVTREVSEIIPACNWNKQDGSSGIPVEVQKLAEKLELSPLEGQRFYILEGENLTRQTSLKNENELKGVYVRPINDFPSLGLHGVSFLATKEEQEFKVYDRKREVKYVPGDGQYSLQ</sequence>
<feature type="compositionally biased region" description="Basic and acidic residues" evidence="1">
    <location>
        <begin position="373"/>
        <end position="386"/>
    </location>
</feature>
<accession>A0A8J2PBD9</accession>
<feature type="region of interest" description="Disordered" evidence="1">
    <location>
        <begin position="1"/>
        <end position="110"/>
    </location>
</feature>
<protein>
    <submittedName>
        <fullName evidence="2">Uncharacterized protein</fullName>
    </submittedName>
</protein>
<evidence type="ECO:0000313" key="2">
    <source>
        <dbReference type="EMBL" id="CAG7816462.1"/>
    </source>
</evidence>
<dbReference type="AlphaFoldDB" id="A0A8J2PBD9"/>
<proteinExistence type="predicted"/>
<evidence type="ECO:0000313" key="3">
    <source>
        <dbReference type="Proteomes" id="UP000708208"/>
    </source>
</evidence>
<evidence type="ECO:0000256" key="1">
    <source>
        <dbReference type="SAM" id="MobiDB-lite"/>
    </source>
</evidence>